<dbReference type="AlphaFoldDB" id="A0A0M0GD42"/>
<evidence type="ECO:0000313" key="1">
    <source>
        <dbReference type="EMBL" id="KON87346.1"/>
    </source>
</evidence>
<protein>
    <submittedName>
        <fullName evidence="1">Uncharacterized protein</fullName>
    </submittedName>
</protein>
<comment type="caution">
    <text evidence="1">The sequence shown here is derived from an EMBL/GenBank/DDBJ whole genome shotgun (WGS) entry which is preliminary data.</text>
</comment>
<proteinExistence type="predicted"/>
<organism evidence="1 2">
    <name type="scientific">Sporosarcina globispora</name>
    <name type="common">Bacillus globisporus</name>
    <dbReference type="NCBI Taxonomy" id="1459"/>
    <lineage>
        <taxon>Bacteria</taxon>
        <taxon>Bacillati</taxon>
        <taxon>Bacillota</taxon>
        <taxon>Bacilli</taxon>
        <taxon>Bacillales</taxon>
        <taxon>Caryophanaceae</taxon>
        <taxon>Sporosarcina</taxon>
    </lineage>
</organism>
<dbReference type="RefSeq" id="WP_053434690.1">
    <property type="nucleotide sequence ID" value="NZ_LGUF01000007.1"/>
</dbReference>
<accession>A0A0M0GD42</accession>
<dbReference type="STRING" id="1459.AF332_11255"/>
<keyword evidence="2" id="KW-1185">Reference proteome</keyword>
<name>A0A0M0GD42_SPOGL</name>
<sequence length="154" mass="17695">MAEKIKLARHRNTSYFVRYDADGSNRQWSWAGSRNGKIDTKEVPKEVVEWLQMNSVCFDKGELVIVEDNEFTKDVKDGIVEIETYENNTHSKEEIEKLLGGNINKMKAELKKITVDSEKQFVIEVASALKDDLTKGKLDFLSEWMGVDSDILFD</sequence>
<evidence type="ECO:0000313" key="2">
    <source>
        <dbReference type="Proteomes" id="UP000037109"/>
    </source>
</evidence>
<dbReference type="Proteomes" id="UP000037109">
    <property type="component" value="Unassembled WGS sequence"/>
</dbReference>
<gene>
    <name evidence="1" type="ORF">AF332_11255</name>
</gene>
<dbReference type="PATRIC" id="fig|1459.3.peg.2406"/>
<dbReference type="EMBL" id="LGUF01000007">
    <property type="protein sequence ID" value="KON87346.1"/>
    <property type="molecule type" value="Genomic_DNA"/>
</dbReference>
<dbReference type="OrthoDB" id="2899937at2"/>
<reference evidence="2" key="1">
    <citation type="submission" date="2015-07" db="EMBL/GenBank/DDBJ databases">
        <title>Fjat-10036 dsm4.</title>
        <authorList>
            <person name="Liu B."/>
            <person name="Wang J."/>
            <person name="Zhu Y."/>
            <person name="Liu G."/>
            <person name="Chen Q."/>
            <person name="Chen Z."/>
            <person name="Lan J."/>
            <person name="Che J."/>
            <person name="Ge C."/>
            <person name="Shi H."/>
            <person name="Pan Z."/>
            <person name="Liu X."/>
        </authorList>
    </citation>
    <scope>NUCLEOTIDE SEQUENCE [LARGE SCALE GENOMIC DNA]</scope>
    <source>
        <strain evidence="2">DSM 4</strain>
    </source>
</reference>